<dbReference type="InterPro" id="IPR029033">
    <property type="entry name" value="His_PPase_superfam"/>
</dbReference>
<proteinExistence type="inferred from homology"/>
<dbReference type="SUPFAM" id="SSF53254">
    <property type="entry name" value="Phosphoglycerate mutase-like"/>
    <property type="match status" value="1"/>
</dbReference>
<evidence type="ECO:0000256" key="1">
    <source>
        <dbReference type="ARBA" id="ARBA00005375"/>
    </source>
</evidence>
<reference evidence="5" key="1">
    <citation type="submission" date="2021-02" db="EMBL/GenBank/DDBJ databases">
        <title>Genome sequence Cadophora malorum strain M34.</title>
        <authorList>
            <person name="Stefanovic E."/>
            <person name="Vu D."/>
            <person name="Scully C."/>
            <person name="Dijksterhuis J."/>
            <person name="Roader J."/>
            <person name="Houbraken J."/>
        </authorList>
    </citation>
    <scope>NUCLEOTIDE SEQUENCE</scope>
    <source>
        <strain evidence="5">M34</strain>
    </source>
</reference>
<feature type="signal peptide" evidence="4">
    <location>
        <begin position="1"/>
        <end position="23"/>
    </location>
</feature>
<dbReference type="OrthoDB" id="258392at2759"/>
<dbReference type="Proteomes" id="UP000664132">
    <property type="component" value="Unassembled WGS sequence"/>
</dbReference>
<evidence type="ECO:0000256" key="3">
    <source>
        <dbReference type="SAM" id="Phobius"/>
    </source>
</evidence>
<dbReference type="GO" id="GO:0016791">
    <property type="term" value="F:phosphatase activity"/>
    <property type="evidence" value="ECO:0007669"/>
    <property type="project" value="TreeGrafter"/>
</dbReference>
<dbReference type="Gene3D" id="3.40.50.1240">
    <property type="entry name" value="Phosphoglycerate mutase-like"/>
    <property type="match status" value="1"/>
</dbReference>
<evidence type="ECO:0000256" key="4">
    <source>
        <dbReference type="SAM" id="SignalP"/>
    </source>
</evidence>
<gene>
    <name evidence="5" type="ORF">IFR04_009734</name>
</gene>
<keyword evidence="6" id="KW-1185">Reference proteome</keyword>
<feature type="compositionally biased region" description="Basic and acidic residues" evidence="2">
    <location>
        <begin position="595"/>
        <end position="607"/>
    </location>
</feature>
<keyword evidence="3" id="KW-1133">Transmembrane helix</keyword>
<accession>A0A8H7TE16</accession>
<dbReference type="AlphaFoldDB" id="A0A8H7TE16"/>
<dbReference type="InterPro" id="IPR000560">
    <property type="entry name" value="His_Pase_clade-2"/>
</dbReference>
<feature type="transmembrane region" description="Helical" evidence="3">
    <location>
        <begin position="467"/>
        <end position="489"/>
    </location>
</feature>
<dbReference type="PANTHER" id="PTHR11567">
    <property type="entry name" value="ACID PHOSPHATASE-RELATED"/>
    <property type="match status" value="1"/>
</dbReference>
<feature type="region of interest" description="Disordered" evidence="2">
    <location>
        <begin position="561"/>
        <end position="622"/>
    </location>
</feature>
<keyword evidence="3" id="KW-0472">Membrane</keyword>
<evidence type="ECO:0000256" key="2">
    <source>
        <dbReference type="SAM" id="MobiDB-lite"/>
    </source>
</evidence>
<dbReference type="PANTHER" id="PTHR11567:SF142">
    <property type="entry name" value="PHOSPHOGLYCERATE MUTASE-LIKE PROTEIN"/>
    <property type="match status" value="1"/>
</dbReference>
<evidence type="ECO:0000313" key="6">
    <source>
        <dbReference type="Proteomes" id="UP000664132"/>
    </source>
</evidence>
<feature type="compositionally biased region" description="Basic and acidic residues" evidence="2">
    <location>
        <begin position="570"/>
        <end position="581"/>
    </location>
</feature>
<sequence>MPPHFTALSLSIALLTLTTPILSQTTDTNQITWAAVTFTYHGEKTPDFHTSARTVDLTPLGAEQLYLAGSGIRNRYIASTNISQDTVAISGLSKNDLDNAQLDVMTMEEPYLAASALAFMQGLYPPFDTISSDEEAAKGDGGTYEFPLNGYQYPRVATMSELDFNHIWIAGQTDCKQYSNSQAKAIDTPAYVKKIEDTQTYYASLSSSVFPSLDFSTLNYANALTIYEAALYQYRHNSTIFNSPTFTTDDLAILRNLASKQQWTFNTPNGTNTINAVSGRTLAAKIIQKLSDNIASSGALSKLTVYIGSHEPFLAFFALSNLATGPSGPQFNTLPDHGSTMTFELFSTPSADSTEQDNMPMPYEDSLFVRFLFRNGSASDADTRAYTLFGRGNADTVIPWADFQKAMAAFALTDILDWCRTCETKTFFCTAFEDISSDGDDDLSDSSDGLVSGGSGSGGVSPTIGGVIGATVAVAAFIFLAAGLLLAGFRLEKRKKNGSGNKVFPDLGDISVLKRSGSGNGGANGGFKGADRLGSDADLAFTAGKGGAGATVVRHERVGSWELGESPNGDSKHKSLDKEIENGGGNGRVVSGVDYSRRSRELERELDTENPFVDPVRAVDQV</sequence>
<dbReference type="InterPro" id="IPR050645">
    <property type="entry name" value="Histidine_acid_phosphatase"/>
</dbReference>
<protein>
    <recommendedName>
        <fullName evidence="7">Phosphoglycerate mutase-like protein</fullName>
    </recommendedName>
</protein>
<feature type="chain" id="PRO_5034882204" description="Phosphoglycerate mutase-like protein" evidence="4">
    <location>
        <begin position="24"/>
        <end position="622"/>
    </location>
</feature>
<dbReference type="EMBL" id="JAFJYH010000164">
    <property type="protein sequence ID" value="KAG4417098.1"/>
    <property type="molecule type" value="Genomic_DNA"/>
</dbReference>
<keyword evidence="3" id="KW-0812">Transmembrane</keyword>
<keyword evidence="4" id="KW-0732">Signal</keyword>
<dbReference type="Pfam" id="PF00328">
    <property type="entry name" value="His_Phos_2"/>
    <property type="match status" value="1"/>
</dbReference>
<name>A0A8H7TE16_9HELO</name>
<comment type="similarity">
    <text evidence="1">Belongs to the histidine acid phosphatase family.</text>
</comment>
<evidence type="ECO:0008006" key="7">
    <source>
        <dbReference type="Google" id="ProtNLM"/>
    </source>
</evidence>
<evidence type="ECO:0000313" key="5">
    <source>
        <dbReference type="EMBL" id="KAG4417098.1"/>
    </source>
</evidence>
<comment type="caution">
    <text evidence="5">The sequence shown here is derived from an EMBL/GenBank/DDBJ whole genome shotgun (WGS) entry which is preliminary data.</text>
</comment>
<organism evidence="5 6">
    <name type="scientific">Cadophora malorum</name>
    <dbReference type="NCBI Taxonomy" id="108018"/>
    <lineage>
        <taxon>Eukaryota</taxon>
        <taxon>Fungi</taxon>
        <taxon>Dikarya</taxon>
        <taxon>Ascomycota</taxon>
        <taxon>Pezizomycotina</taxon>
        <taxon>Leotiomycetes</taxon>
        <taxon>Helotiales</taxon>
        <taxon>Ploettnerulaceae</taxon>
        <taxon>Cadophora</taxon>
    </lineage>
</organism>